<dbReference type="VEuPathDB" id="FungiDB:BD410DRAFT_837210"/>
<dbReference type="STRING" id="50990.A0A4Y7QDH8"/>
<protein>
    <submittedName>
        <fullName evidence="2">Uncharacterized protein</fullName>
    </submittedName>
</protein>
<dbReference type="EMBL" id="ML170163">
    <property type="protein sequence ID" value="TDL25743.1"/>
    <property type="molecule type" value="Genomic_DNA"/>
</dbReference>
<dbReference type="Proteomes" id="UP000294933">
    <property type="component" value="Unassembled WGS sequence"/>
</dbReference>
<reference evidence="2 3" key="1">
    <citation type="submission" date="2018-06" db="EMBL/GenBank/DDBJ databases">
        <title>A transcriptomic atlas of mushroom development highlights an independent origin of complex multicellularity.</title>
        <authorList>
            <consortium name="DOE Joint Genome Institute"/>
            <person name="Krizsan K."/>
            <person name="Almasi E."/>
            <person name="Merenyi Z."/>
            <person name="Sahu N."/>
            <person name="Viragh M."/>
            <person name="Koszo T."/>
            <person name="Mondo S."/>
            <person name="Kiss B."/>
            <person name="Balint B."/>
            <person name="Kues U."/>
            <person name="Barry K."/>
            <person name="Hegedus J.C."/>
            <person name="Henrissat B."/>
            <person name="Johnson J."/>
            <person name="Lipzen A."/>
            <person name="Ohm R."/>
            <person name="Nagy I."/>
            <person name="Pangilinan J."/>
            <person name="Yan J."/>
            <person name="Xiong Y."/>
            <person name="Grigoriev I.V."/>
            <person name="Hibbett D.S."/>
            <person name="Nagy L.G."/>
        </authorList>
    </citation>
    <scope>NUCLEOTIDE SEQUENCE [LARGE SCALE GENOMIC DNA]</scope>
    <source>
        <strain evidence="2 3">SZMC22713</strain>
    </source>
</reference>
<evidence type="ECO:0000256" key="1">
    <source>
        <dbReference type="SAM" id="MobiDB-lite"/>
    </source>
</evidence>
<accession>A0A4Y7QDH8</accession>
<dbReference type="AlphaFoldDB" id="A0A4Y7QDH8"/>
<gene>
    <name evidence="2" type="ORF">BD410DRAFT_837210</name>
</gene>
<feature type="region of interest" description="Disordered" evidence="1">
    <location>
        <begin position="1"/>
        <end position="88"/>
    </location>
</feature>
<sequence length="380" mass="42402">MNSLPDSFLPTKRKPQPSESTEHKRHRPQSAPGGFGFHSHSPHQTTESKHLKPILRPALYEVPGPSSKPSNITSNLRTPKQPPKFSIQQPENDIELPKTIFDSLPRSRALTTPNKTPYKSHIRPINFDVSPRDVKQRHVLHSLKAHLISELHSPPPAALATITTTKVARSLEASSHVEIEVASLRSSLDGRLAGEGRLASEEQRGIMLSPGKTHGSGKKLLRNGLAERADHLMTRSRTAYSLWQKEVETQLASSRQVTPDLRLQVMRIVHTSHKPTFNGTPGALYNVLAQCRVMKDDSSHETEVEEGTVLFTFNDPTRRVDPGETVPEGINICVWRPWHEVEISSDVTRRPEGDISSIENVEKRVAQTALLCSRFLVMPP</sequence>
<dbReference type="OrthoDB" id="3215163at2759"/>
<name>A0A4Y7QDH8_9AGAM</name>
<feature type="compositionally biased region" description="Polar residues" evidence="1">
    <location>
        <begin position="67"/>
        <end position="78"/>
    </location>
</feature>
<evidence type="ECO:0000313" key="3">
    <source>
        <dbReference type="Proteomes" id="UP000294933"/>
    </source>
</evidence>
<keyword evidence="3" id="KW-1185">Reference proteome</keyword>
<organism evidence="2 3">
    <name type="scientific">Rickenella mellea</name>
    <dbReference type="NCBI Taxonomy" id="50990"/>
    <lineage>
        <taxon>Eukaryota</taxon>
        <taxon>Fungi</taxon>
        <taxon>Dikarya</taxon>
        <taxon>Basidiomycota</taxon>
        <taxon>Agaricomycotina</taxon>
        <taxon>Agaricomycetes</taxon>
        <taxon>Hymenochaetales</taxon>
        <taxon>Rickenellaceae</taxon>
        <taxon>Rickenella</taxon>
    </lineage>
</organism>
<evidence type="ECO:0000313" key="2">
    <source>
        <dbReference type="EMBL" id="TDL25743.1"/>
    </source>
</evidence>
<proteinExistence type="predicted"/>